<evidence type="ECO:0000256" key="1">
    <source>
        <dbReference type="ARBA" id="ARBA00022737"/>
    </source>
</evidence>
<feature type="coiled-coil region" evidence="3">
    <location>
        <begin position="310"/>
        <end position="422"/>
    </location>
</feature>
<gene>
    <name evidence="5" type="ORF">PHATRDRAFT_49020</name>
</gene>
<evidence type="ECO:0000256" key="4">
    <source>
        <dbReference type="SAM" id="MobiDB-lite"/>
    </source>
</evidence>
<evidence type="ECO:0000256" key="3">
    <source>
        <dbReference type="SAM" id="Coils"/>
    </source>
</evidence>
<dbReference type="InterPro" id="IPR036770">
    <property type="entry name" value="Ankyrin_rpt-contain_sf"/>
</dbReference>
<dbReference type="EMBL" id="CM000622">
    <property type="protein sequence ID" value="EEC44908.1"/>
    <property type="molecule type" value="Genomic_DNA"/>
</dbReference>
<keyword evidence="2" id="KW-0040">ANK repeat</keyword>
<dbReference type="InterPro" id="IPR052420">
    <property type="entry name" value="Espin/Espin-like"/>
</dbReference>
<evidence type="ECO:0008006" key="7">
    <source>
        <dbReference type="Google" id="ProtNLM"/>
    </source>
</evidence>
<dbReference type="Gene3D" id="1.25.40.20">
    <property type="entry name" value="Ankyrin repeat-containing domain"/>
    <property type="match status" value="1"/>
</dbReference>
<protein>
    <recommendedName>
        <fullName evidence="7">Ankyrin repeat protein</fullName>
    </recommendedName>
</protein>
<dbReference type="InParanoid" id="B7G980"/>
<keyword evidence="1" id="KW-0677">Repeat</keyword>
<dbReference type="RefSeq" id="XP_002183726.1">
    <property type="nucleotide sequence ID" value="XM_002183690.1"/>
</dbReference>
<dbReference type="Proteomes" id="UP000000759">
    <property type="component" value="Chromosome 20"/>
</dbReference>
<dbReference type="SMART" id="SM00248">
    <property type="entry name" value="ANK"/>
    <property type="match status" value="3"/>
</dbReference>
<feature type="compositionally biased region" description="Basic and acidic residues" evidence="4">
    <location>
        <begin position="273"/>
        <end position="287"/>
    </location>
</feature>
<dbReference type="InterPro" id="IPR002110">
    <property type="entry name" value="Ankyrin_rpt"/>
</dbReference>
<evidence type="ECO:0000256" key="2">
    <source>
        <dbReference type="ARBA" id="ARBA00023043"/>
    </source>
</evidence>
<dbReference type="GO" id="GO:0051015">
    <property type="term" value="F:actin filament binding"/>
    <property type="evidence" value="ECO:0007669"/>
    <property type="project" value="TreeGrafter"/>
</dbReference>
<sequence length="516" mass="58682">MAELFVTPSTLEVDYDKNLTELYQAITDQNWDRAVQVCKRHPVQAATWVVRHYEDEDNTENPEIMWRFLPLHSACARQPPASVIAALIRAYPDGPKCVDDQGMYALHYACGNQGARDVIRQLLVSFPEAAKIPDPRGMLPIHYLACWGPSSVSVVDMLLVANRAVATAKDMDGNTALNLAIEGDYPEKNGVVSALQKWLNNNPSDIESTVSRKSSVTKHKVSSSDERFTDGSQIKPSMKATRAFEPENQEYEIKQSKMTYSNKNAVSRTKARPNTERYSDEEKRDEGETPFVRSLGKAVPSPTKIDALSTNAHEEEIRKLKNDMQALKATIFEKELEWKDRNTETEEQWKAKYNALKLLSGEKEEEVETMKKELEKVRKELDESRGTTRNKDIDIEAGKQKLLQARDDLKGLRDTLGDLMEQHEGFKKKNHNMNDRLGSLSASLESMMEHQNMLTKSLKKRSDKRKATYEDRQARLKELMDLEKSLQEDDDQLDTSLNKQTREMEAIAAVIAAARE</sequence>
<dbReference type="PaxDb" id="2850-Phatr49020"/>
<dbReference type="AlphaFoldDB" id="B7G980"/>
<dbReference type="Gene3D" id="1.10.287.1490">
    <property type="match status" value="1"/>
</dbReference>
<evidence type="ECO:0000313" key="6">
    <source>
        <dbReference type="Proteomes" id="UP000000759"/>
    </source>
</evidence>
<dbReference type="KEGG" id="pti:PHATRDRAFT_49020"/>
<keyword evidence="3" id="KW-0175">Coiled coil</keyword>
<dbReference type="GO" id="GO:0005737">
    <property type="term" value="C:cytoplasm"/>
    <property type="evidence" value="ECO:0007669"/>
    <property type="project" value="TreeGrafter"/>
</dbReference>
<accession>B7G980</accession>
<dbReference type="SUPFAM" id="SSF48403">
    <property type="entry name" value="Ankyrin repeat"/>
    <property type="match status" value="1"/>
</dbReference>
<reference evidence="5 6" key="1">
    <citation type="journal article" date="2008" name="Nature">
        <title>The Phaeodactylum genome reveals the evolutionary history of diatom genomes.</title>
        <authorList>
            <person name="Bowler C."/>
            <person name="Allen A.E."/>
            <person name="Badger J.H."/>
            <person name="Grimwood J."/>
            <person name="Jabbari K."/>
            <person name="Kuo A."/>
            <person name="Maheswari U."/>
            <person name="Martens C."/>
            <person name="Maumus F."/>
            <person name="Otillar R.P."/>
            <person name="Rayko E."/>
            <person name="Salamov A."/>
            <person name="Vandepoele K."/>
            <person name="Beszteri B."/>
            <person name="Gruber A."/>
            <person name="Heijde M."/>
            <person name="Katinka M."/>
            <person name="Mock T."/>
            <person name="Valentin K."/>
            <person name="Verret F."/>
            <person name="Berges J.A."/>
            <person name="Brownlee C."/>
            <person name="Cadoret J.P."/>
            <person name="Chiovitti A."/>
            <person name="Choi C.J."/>
            <person name="Coesel S."/>
            <person name="De Martino A."/>
            <person name="Detter J.C."/>
            <person name="Durkin C."/>
            <person name="Falciatore A."/>
            <person name="Fournet J."/>
            <person name="Haruta M."/>
            <person name="Huysman M.J."/>
            <person name="Jenkins B.D."/>
            <person name="Jiroutova K."/>
            <person name="Jorgensen R.E."/>
            <person name="Joubert Y."/>
            <person name="Kaplan A."/>
            <person name="Kroger N."/>
            <person name="Kroth P.G."/>
            <person name="La Roche J."/>
            <person name="Lindquist E."/>
            <person name="Lommer M."/>
            <person name="Martin-Jezequel V."/>
            <person name="Lopez P.J."/>
            <person name="Lucas S."/>
            <person name="Mangogna M."/>
            <person name="McGinnis K."/>
            <person name="Medlin L.K."/>
            <person name="Montsant A."/>
            <person name="Oudot-Le Secq M.P."/>
            <person name="Napoli C."/>
            <person name="Obornik M."/>
            <person name="Parker M.S."/>
            <person name="Petit J.L."/>
            <person name="Porcel B.M."/>
            <person name="Poulsen N."/>
            <person name="Robison M."/>
            <person name="Rychlewski L."/>
            <person name="Rynearson T.A."/>
            <person name="Schmutz J."/>
            <person name="Shapiro H."/>
            <person name="Siaut M."/>
            <person name="Stanley M."/>
            <person name="Sussman M.R."/>
            <person name="Taylor A.R."/>
            <person name="Vardi A."/>
            <person name="von Dassow P."/>
            <person name="Vyverman W."/>
            <person name="Willis A."/>
            <person name="Wyrwicz L.S."/>
            <person name="Rokhsar D.S."/>
            <person name="Weissenbach J."/>
            <person name="Armbrust E.V."/>
            <person name="Green B.R."/>
            <person name="Van de Peer Y."/>
            <person name="Grigoriev I.V."/>
        </authorList>
    </citation>
    <scope>NUCLEOTIDE SEQUENCE [LARGE SCALE GENOMIC DNA]</scope>
    <source>
        <strain evidence="5 6">CCAP 1055/1</strain>
    </source>
</reference>
<proteinExistence type="predicted"/>
<reference evidence="6" key="2">
    <citation type="submission" date="2008-08" db="EMBL/GenBank/DDBJ databases">
        <authorList>
            <consortium name="Diatom Consortium"/>
            <person name="Grigoriev I."/>
            <person name="Grimwood J."/>
            <person name="Kuo A."/>
            <person name="Otillar R.P."/>
            <person name="Salamov A."/>
            <person name="Detter J.C."/>
            <person name="Lindquist E."/>
            <person name="Shapiro H."/>
            <person name="Lucas S."/>
            <person name="Glavina del Rio T."/>
            <person name="Pitluck S."/>
            <person name="Rokhsar D."/>
            <person name="Bowler C."/>
        </authorList>
    </citation>
    <scope>GENOME REANNOTATION</scope>
    <source>
        <strain evidence="6">CCAP 1055/1</strain>
    </source>
</reference>
<dbReference type="STRING" id="556484.B7G980"/>
<evidence type="ECO:0000313" key="5">
    <source>
        <dbReference type="EMBL" id="EEC44908.1"/>
    </source>
</evidence>
<dbReference type="GeneID" id="7195279"/>
<organism evidence="5 6">
    <name type="scientific">Phaeodactylum tricornutum (strain CCAP 1055/1)</name>
    <dbReference type="NCBI Taxonomy" id="556484"/>
    <lineage>
        <taxon>Eukaryota</taxon>
        <taxon>Sar</taxon>
        <taxon>Stramenopiles</taxon>
        <taxon>Ochrophyta</taxon>
        <taxon>Bacillariophyta</taxon>
        <taxon>Bacillariophyceae</taxon>
        <taxon>Bacillariophycidae</taxon>
        <taxon>Naviculales</taxon>
        <taxon>Phaeodactylaceae</taxon>
        <taxon>Phaeodactylum</taxon>
    </lineage>
</organism>
<dbReference type="HOGENOM" id="CLU_040381_0_0_1"/>
<keyword evidence="6" id="KW-1185">Reference proteome</keyword>
<dbReference type="eggNOG" id="ENOG502SNZV">
    <property type="taxonomic scope" value="Eukaryota"/>
</dbReference>
<dbReference type="PANTHER" id="PTHR24153">
    <property type="entry name" value="ESPIN"/>
    <property type="match status" value="1"/>
</dbReference>
<dbReference type="PANTHER" id="PTHR24153:SF8">
    <property type="entry name" value="FORKED, ISOFORM F"/>
    <property type="match status" value="1"/>
</dbReference>
<name>B7G980_PHATC</name>
<dbReference type="GO" id="GO:0051017">
    <property type="term" value="P:actin filament bundle assembly"/>
    <property type="evidence" value="ECO:0007669"/>
    <property type="project" value="TreeGrafter"/>
</dbReference>
<dbReference type="OrthoDB" id="45020at2759"/>
<feature type="region of interest" description="Disordered" evidence="4">
    <location>
        <begin position="261"/>
        <end position="291"/>
    </location>
</feature>